<keyword evidence="1" id="KW-0812">Transmembrane</keyword>
<dbReference type="SUPFAM" id="SSF81321">
    <property type="entry name" value="Family A G protein-coupled receptor-like"/>
    <property type="match status" value="1"/>
</dbReference>
<name>A0A915I8R7_ROMCU</name>
<evidence type="ECO:0000313" key="3">
    <source>
        <dbReference type="WBParaSite" id="nRc.2.0.1.t09710-RA"/>
    </source>
</evidence>
<dbReference type="Pfam" id="PF10324">
    <property type="entry name" value="7TM_GPCR_Srw"/>
    <property type="match status" value="1"/>
</dbReference>
<proteinExistence type="predicted"/>
<dbReference type="GO" id="GO:0005886">
    <property type="term" value="C:plasma membrane"/>
    <property type="evidence" value="ECO:0007669"/>
    <property type="project" value="TreeGrafter"/>
</dbReference>
<feature type="transmembrane region" description="Helical" evidence="1">
    <location>
        <begin position="89"/>
        <end position="117"/>
    </location>
</feature>
<dbReference type="PANTHER" id="PTHR46273">
    <property type="entry name" value="MYOSUPPRESSIN RECEPTOR 1, ISOFORM B-RELATED"/>
    <property type="match status" value="1"/>
</dbReference>
<dbReference type="Gene3D" id="1.20.1070.10">
    <property type="entry name" value="Rhodopsin 7-helix transmembrane proteins"/>
    <property type="match status" value="1"/>
</dbReference>
<dbReference type="PANTHER" id="PTHR46273:SF4">
    <property type="entry name" value="AT19640P"/>
    <property type="match status" value="1"/>
</dbReference>
<dbReference type="AlphaFoldDB" id="A0A915I8R7"/>
<evidence type="ECO:0000313" key="2">
    <source>
        <dbReference type="Proteomes" id="UP000887565"/>
    </source>
</evidence>
<dbReference type="Proteomes" id="UP000887565">
    <property type="component" value="Unplaced"/>
</dbReference>
<evidence type="ECO:0000256" key="1">
    <source>
        <dbReference type="SAM" id="Phobius"/>
    </source>
</evidence>
<feature type="transmembrane region" description="Helical" evidence="1">
    <location>
        <begin position="37"/>
        <end position="68"/>
    </location>
</feature>
<sequence>MKLFLQIHHPIRLQPSPSPPRYFTASRIRNNGVLLDAAFWVTGIVFKILPCLCLTVFIVVLIYILAGVKRRRERLRRNACDQNQRADKTTFMLIVLLTVFLISESPQGLLLILSVFFTTFHPFSNDRCSGRSFGKCSVTRAILDNLEVVE</sequence>
<keyword evidence="1" id="KW-0472">Membrane</keyword>
<reference evidence="3" key="1">
    <citation type="submission" date="2022-11" db="UniProtKB">
        <authorList>
            <consortium name="WormBaseParasite"/>
        </authorList>
    </citation>
    <scope>IDENTIFICATION</scope>
</reference>
<accession>A0A915I8R7</accession>
<dbReference type="WBParaSite" id="nRc.2.0.1.t09710-RA">
    <property type="protein sequence ID" value="nRc.2.0.1.t09710-RA"/>
    <property type="gene ID" value="nRc.2.0.1.g09710"/>
</dbReference>
<keyword evidence="2" id="KW-1185">Reference proteome</keyword>
<dbReference type="InterPro" id="IPR019427">
    <property type="entry name" value="7TM_GPCR_serpentine_rcpt_Srw"/>
</dbReference>
<organism evidence="2 3">
    <name type="scientific">Romanomermis culicivorax</name>
    <name type="common">Nematode worm</name>
    <dbReference type="NCBI Taxonomy" id="13658"/>
    <lineage>
        <taxon>Eukaryota</taxon>
        <taxon>Metazoa</taxon>
        <taxon>Ecdysozoa</taxon>
        <taxon>Nematoda</taxon>
        <taxon>Enoplea</taxon>
        <taxon>Dorylaimia</taxon>
        <taxon>Mermithida</taxon>
        <taxon>Mermithoidea</taxon>
        <taxon>Mermithidae</taxon>
        <taxon>Romanomermis</taxon>
    </lineage>
</organism>
<dbReference type="InterPro" id="IPR053219">
    <property type="entry name" value="GPCR_Dmsr-1"/>
</dbReference>
<dbReference type="GO" id="GO:0008528">
    <property type="term" value="F:G protein-coupled peptide receptor activity"/>
    <property type="evidence" value="ECO:0007669"/>
    <property type="project" value="InterPro"/>
</dbReference>
<protein>
    <submittedName>
        <fullName evidence="3">Transmembrane protein</fullName>
    </submittedName>
</protein>
<keyword evidence="1" id="KW-1133">Transmembrane helix</keyword>